<dbReference type="RefSeq" id="WP_010496858.1">
    <property type="nucleotide sequence ID" value="NZ_JQBK01000026.1"/>
</dbReference>
<feature type="region of interest" description="Disordered" evidence="1">
    <location>
        <begin position="125"/>
        <end position="148"/>
    </location>
</feature>
<dbReference type="EMBL" id="JQBK01000026">
    <property type="protein sequence ID" value="KRN84596.1"/>
    <property type="molecule type" value="Genomic_DNA"/>
</dbReference>
<accession>A0A0R2KDV7</accession>
<dbReference type="Pfam" id="PF07537">
    <property type="entry name" value="CamS"/>
    <property type="match status" value="1"/>
</dbReference>
<sequence>MRKKAAIVISLLMSVLLISACSNTSDNNGGSTNTARTNKTTSKKGYQTTGKTADSDYQGVIKNGRYKTSRARGVGITQDADNILNLQSFESGLTSLSKTQFSPKKYVFQEGQILSRSTVENWLDRQSRDNPTGLNPKDNGQKDAKKRTPKYIQQIEEQDYMNDDNGKLSLGGITIGIGMNRKDYYQKEQYGATYSTDISQDEMVKQGRIAAAKILARLRKEKGVTNDTPIMIAMFEQAPNDSLVGGSFYSTTLSKSGNEINNWQDTHLSSYTFPATATKSVPNDNDETSFEGFQNKIKDFFPNLAGVTAQGQYKNKTLQGMKVNITTQFYSQTEITSFTQYVAQAARTYLPTGIPIDITIKGADGTVQAFLSREDDNGDFYSHVFSSY</sequence>
<dbReference type="CDD" id="cd13440">
    <property type="entry name" value="CamS_repeat_2"/>
    <property type="match status" value="1"/>
</dbReference>
<feature type="signal peptide" evidence="2">
    <location>
        <begin position="1"/>
        <end position="20"/>
    </location>
</feature>
<dbReference type="OrthoDB" id="9795361at2"/>
<feature type="compositionally biased region" description="Polar residues" evidence="1">
    <location>
        <begin position="35"/>
        <end position="52"/>
    </location>
</feature>
<dbReference type="PROSITE" id="PS51257">
    <property type="entry name" value="PROKAR_LIPOPROTEIN"/>
    <property type="match status" value="1"/>
</dbReference>
<feature type="chain" id="PRO_5038551623" description="CamS family sex pheromone protein" evidence="2">
    <location>
        <begin position="21"/>
        <end position="388"/>
    </location>
</feature>
<dbReference type="AlphaFoldDB" id="A0A0R2KDV7"/>
<proteinExistence type="predicted"/>
<keyword evidence="2" id="KW-0732">Signal</keyword>
<dbReference type="Gene3D" id="3.10.570.10">
    <property type="entry name" value="sex pheromone staph- cam373 precursor domain"/>
    <property type="match status" value="1"/>
</dbReference>
<dbReference type="PATRIC" id="fig|89059.3.peg.1121"/>
<evidence type="ECO:0008006" key="5">
    <source>
        <dbReference type="Google" id="ProtNLM"/>
    </source>
</evidence>
<comment type="caution">
    <text evidence="3">The sequence shown here is derived from an EMBL/GenBank/DDBJ whole genome shotgun (WGS) entry which is preliminary data.</text>
</comment>
<dbReference type="STRING" id="89059.LAC1533_1683"/>
<evidence type="ECO:0000313" key="4">
    <source>
        <dbReference type="Proteomes" id="UP000051491"/>
    </source>
</evidence>
<organism evidence="3 4">
    <name type="scientific">Ligilactobacillus acidipiscis</name>
    <dbReference type="NCBI Taxonomy" id="89059"/>
    <lineage>
        <taxon>Bacteria</taxon>
        <taxon>Bacillati</taxon>
        <taxon>Bacillota</taxon>
        <taxon>Bacilli</taxon>
        <taxon>Lactobacillales</taxon>
        <taxon>Lactobacillaceae</taxon>
        <taxon>Ligilactobacillus</taxon>
    </lineage>
</organism>
<gene>
    <name evidence="3" type="ORF">IV43_GL001051</name>
</gene>
<name>A0A0R2KDV7_9LACO</name>
<protein>
    <recommendedName>
        <fullName evidence="5">CamS family sex pheromone protein</fullName>
    </recommendedName>
</protein>
<dbReference type="InterPro" id="IPR011426">
    <property type="entry name" value="CamS"/>
</dbReference>
<feature type="region of interest" description="Disordered" evidence="1">
    <location>
        <begin position="26"/>
        <end position="54"/>
    </location>
</feature>
<dbReference type="Proteomes" id="UP000051491">
    <property type="component" value="Unassembled WGS sequence"/>
</dbReference>
<evidence type="ECO:0000313" key="3">
    <source>
        <dbReference type="EMBL" id="KRN84596.1"/>
    </source>
</evidence>
<dbReference type="CDD" id="cd13441">
    <property type="entry name" value="CamS_repeat_1"/>
    <property type="match status" value="1"/>
</dbReference>
<evidence type="ECO:0000256" key="2">
    <source>
        <dbReference type="SAM" id="SignalP"/>
    </source>
</evidence>
<reference evidence="3 4" key="1">
    <citation type="journal article" date="2015" name="Genome Announc.">
        <title>Expanding the biotechnology potential of lactobacilli through comparative genomics of 213 strains and associated genera.</title>
        <authorList>
            <person name="Sun Z."/>
            <person name="Harris H.M."/>
            <person name="McCann A."/>
            <person name="Guo C."/>
            <person name="Argimon S."/>
            <person name="Zhang W."/>
            <person name="Yang X."/>
            <person name="Jeffery I.B."/>
            <person name="Cooney J.C."/>
            <person name="Kagawa T.F."/>
            <person name="Liu W."/>
            <person name="Song Y."/>
            <person name="Salvetti E."/>
            <person name="Wrobel A."/>
            <person name="Rasinkangas P."/>
            <person name="Parkhill J."/>
            <person name="Rea M.C."/>
            <person name="O'Sullivan O."/>
            <person name="Ritari J."/>
            <person name="Douillard F.P."/>
            <person name="Paul Ross R."/>
            <person name="Yang R."/>
            <person name="Briner A.E."/>
            <person name="Felis G.E."/>
            <person name="de Vos W.M."/>
            <person name="Barrangou R."/>
            <person name="Klaenhammer T.R."/>
            <person name="Caufield P.W."/>
            <person name="Cui Y."/>
            <person name="Zhang H."/>
            <person name="O'Toole P.W."/>
        </authorList>
    </citation>
    <scope>NUCLEOTIDE SEQUENCE [LARGE SCALE GENOMIC DNA]</scope>
    <source>
        <strain evidence="3 4">DSM 15353</strain>
    </source>
</reference>
<evidence type="ECO:0000256" key="1">
    <source>
        <dbReference type="SAM" id="MobiDB-lite"/>
    </source>
</evidence>
<dbReference type="PIRSF" id="PIRSF012509">
    <property type="entry name" value="CamS"/>
    <property type="match status" value="1"/>
</dbReference>